<accession>A0A7M2YTW1</accession>
<keyword evidence="1" id="KW-1133">Transmembrane helix</keyword>
<reference evidence="3 4" key="1">
    <citation type="submission" date="2018-07" db="EMBL/GenBank/DDBJ databases">
        <title>High-quality-draft genome sequence of Gaiella occulta.</title>
        <authorList>
            <person name="Severino R."/>
            <person name="Froufe H.J.C."/>
            <person name="Rainey F.A."/>
            <person name="Barroso C."/>
            <person name="Albuquerque L."/>
            <person name="Lobo-Da-Cunha A."/>
            <person name="Da Costa M.S."/>
            <person name="Egas C."/>
        </authorList>
    </citation>
    <scope>NUCLEOTIDE SEQUENCE [LARGE SCALE GENOMIC DNA]</scope>
    <source>
        <strain evidence="3 4">F2-233</strain>
    </source>
</reference>
<evidence type="ECO:0000256" key="1">
    <source>
        <dbReference type="SAM" id="Phobius"/>
    </source>
</evidence>
<keyword evidence="2" id="KW-0732">Signal</keyword>
<feature type="transmembrane region" description="Helical" evidence="1">
    <location>
        <begin position="168"/>
        <end position="189"/>
    </location>
</feature>
<dbReference type="AlphaFoldDB" id="A0A7M2YTW1"/>
<feature type="transmembrane region" description="Helical" evidence="1">
    <location>
        <begin position="63"/>
        <end position="88"/>
    </location>
</feature>
<keyword evidence="1" id="KW-0472">Membrane</keyword>
<comment type="caution">
    <text evidence="3">The sequence shown here is derived from an EMBL/GenBank/DDBJ whole genome shotgun (WGS) entry which is preliminary data.</text>
</comment>
<feature type="transmembrane region" description="Helical" evidence="1">
    <location>
        <begin position="137"/>
        <end position="156"/>
    </location>
</feature>
<feature type="chain" id="PRO_5039322107" description="Cobalt transporter subunit (CbtA)" evidence="2">
    <location>
        <begin position="21"/>
        <end position="254"/>
    </location>
</feature>
<dbReference type="Pfam" id="PF09490">
    <property type="entry name" value="CbtA"/>
    <property type="match status" value="1"/>
</dbReference>
<evidence type="ECO:0008006" key="5">
    <source>
        <dbReference type="Google" id="ProtNLM"/>
    </source>
</evidence>
<evidence type="ECO:0000256" key="2">
    <source>
        <dbReference type="SAM" id="SignalP"/>
    </source>
</evidence>
<feature type="transmembrane region" description="Helical" evidence="1">
    <location>
        <begin position="209"/>
        <end position="229"/>
    </location>
</feature>
<dbReference type="Proteomes" id="UP000254134">
    <property type="component" value="Unassembled WGS sequence"/>
</dbReference>
<dbReference type="InterPro" id="IPR012666">
    <property type="entry name" value="CbtA_put"/>
</dbReference>
<evidence type="ECO:0000313" key="4">
    <source>
        <dbReference type="Proteomes" id="UP000254134"/>
    </source>
</evidence>
<keyword evidence="4" id="KW-1185">Reference proteome</keyword>
<sequence>MLRNLLVCGLAAGVCAGSLATGFAELAGEPAVNQAIAFEHAQAAAAGAPHEAAVVSRGVQRSIGLLAGSVVYGLALGGLFALAFAAVYGRVGRASPARTALWLAAAAFLVVFLVPFVKYPASPPAATNPDTIGQRTALYGVMIAVSLFAAVTAVRLRGRLSKRRSAATATLLAAASYVLVVVAAGLALPGTDEVPATFPAVTLWRFREAAVGTQLVMWSTIGLVFAAGAQRVMARVASGMQPSATSPGSPAATE</sequence>
<organism evidence="3 4">
    <name type="scientific">Gaiella occulta</name>
    <dbReference type="NCBI Taxonomy" id="1002870"/>
    <lineage>
        <taxon>Bacteria</taxon>
        <taxon>Bacillati</taxon>
        <taxon>Actinomycetota</taxon>
        <taxon>Thermoleophilia</taxon>
        <taxon>Gaiellales</taxon>
        <taxon>Gaiellaceae</taxon>
        <taxon>Gaiella</taxon>
    </lineage>
</organism>
<dbReference type="RefSeq" id="WP_114797125.1">
    <property type="nucleotide sequence ID" value="NZ_QQZY01000008.1"/>
</dbReference>
<protein>
    <recommendedName>
        <fullName evidence="5">Cobalt transporter subunit (CbtA)</fullName>
    </recommendedName>
</protein>
<reference evidence="4" key="2">
    <citation type="journal article" date="2019" name="MicrobiologyOpen">
        <title>High-quality draft genome sequence of Gaiella occulta isolated from a 150 meter deep mineral water borehole and comparison with the genome sequences of other deep-branching lineages of the phylum Actinobacteria.</title>
        <authorList>
            <person name="Severino R."/>
            <person name="Froufe H.J.C."/>
            <person name="Barroso C."/>
            <person name="Albuquerque L."/>
            <person name="Lobo-da-Cunha A."/>
            <person name="da Costa M.S."/>
            <person name="Egas C."/>
        </authorList>
    </citation>
    <scope>NUCLEOTIDE SEQUENCE [LARGE SCALE GENOMIC DNA]</scope>
    <source>
        <strain evidence="4">F2-233</strain>
    </source>
</reference>
<name>A0A7M2YTW1_9ACTN</name>
<gene>
    <name evidence="3" type="ORF">Gocc_2723</name>
</gene>
<dbReference type="OrthoDB" id="6851830at2"/>
<proteinExistence type="predicted"/>
<feature type="signal peptide" evidence="2">
    <location>
        <begin position="1"/>
        <end position="20"/>
    </location>
</feature>
<feature type="transmembrane region" description="Helical" evidence="1">
    <location>
        <begin position="100"/>
        <end position="117"/>
    </location>
</feature>
<evidence type="ECO:0000313" key="3">
    <source>
        <dbReference type="EMBL" id="RDI73582.1"/>
    </source>
</evidence>
<keyword evidence="1" id="KW-0812">Transmembrane</keyword>
<dbReference type="EMBL" id="QQZY01000008">
    <property type="protein sequence ID" value="RDI73582.1"/>
    <property type="molecule type" value="Genomic_DNA"/>
</dbReference>